<keyword evidence="2" id="KW-1185">Reference proteome</keyword>
<name>S2DV78_INDAL</name>
<gene>
    <name evidence="1" type="ORF">A33Q_3719</name>
</gene>
<comment type="caution">
    <text evidence="1">The sequence shown here is derived from an EMBL/GenBank/DDBJ whole genome shotgun (WGS) entry which is preliminary data.</text>
</comment>
<dbReference type="EMBL" id="ALWO02000045">
    <property type="protein sequence ID" value="EOZ93773.1"/>
    <property type="molecule type" value="Genomic_DNA"/>
</dbReference>
<dbReference type="Proteomes" id="UP000006073">
    <property type="component" value="Unassembled WGS sequence"/>
</dbReference>
<accession>S2DV78</accession>
<reference evidence="1 2" key="1">
    <citation type="journal article" date="2013" name="Genome Announc.">
        <title>Draft Genome Sequence of Indibacter alkaliphilus Strain LW1T, Isolated from Lonar Lake, a Haloalkaline Lake in the Buldana District of Maharashtra, India.</title>
        <authorList>
            <person name="Singh A."/>
            <person name="Kumar Jangir P."/>
            <person name="Sharma R."/>
            <person name="Singh A."/>
            <person name="Kumar Pinnaka A."/>
            <person name="Shivaji S."/>
        </authorList>
    </citation>
    <scope>NUCLEOTIDE SEQUENCE [LARGE SCALE GENOMIC DNA]</scope>
    <source>
        <strain evidence="2">CCUG 57479 / KCTC 22604 / LW1</strain>
    </source>
</reference>
<evidence type="ECO:0000313" key="2">
    <source>
        <dbReference type="Proteomes" id="UP000006073"/>
    </source>
</evidence>
<protein>
    <submittedName>
        <fullName evidence="1">Uncharacterized protein</fullName>
    </submittedName>
</protein>
<evidence type="ECO:0000313" key="1">
    <source>
        <dbReference type="EMBL" id="EOZ93773.1"/>
    </source>
</evidence>
<sequence>MEQHILISVKSSKSIFRGAENCDMCPFFSRTLELVELLKNIIKSPV</sequence>
<dbReference type="AlphaFoldDB" id="S2DV78"/>
<organism evidence="1 2">
    <name type="scientific">Indibacter alkaliphilus (strain CCUG 57479 / KCTC 22604 / LW1)</name>
    <dbReference type="NCBI Taxonomy" id="1189612"/>
    <lineage>
        <taxon>Bacteria</taxon>
        <taxon>Pseudomonadati</taxon>
        <taxon>Bacteroidota</taxon>
        <taxon>Cytophagia</taxon>
        <taxon>Cytophagales</taxon>
        <taxon>Cyclobacteriaceae</taxon>
    </lineage>
</organism>
<proteinExistence type="predicted"/>